<dbReference type="AlphaFoldDB" id="A0A7C3MQT8"/>
<dbReference type="InterPro" id="IPR013785">
    <property type="entry name" value="Aldolase_TIM"/>
</dbReference>
<dbReference type="SUPFAM" id="SSF102114">
    <property type="entry name" value="Radical SAM enzymes"/>
    <property type="match status" value="1"/>
</dbReference>
<keyword evidence="5" id="KW-0411">Iron-sulfur</keyword>
<dbReference type="GO" id="GO:0016740">
    <property type="term" value="F:transferase activity"/>
    <property type="evidence" value="ECO:0007669"/>
    <property type="project" value="TreeGrafter"/>
</dbReference>
<dbReference type="Pfam" id="PF04055">
    <property type="entry name" value="Radical_SAM"/>
    <property type="match status" value="1"/>
</dbReference>
<keyword evidence="3" id="KW-0479">Metal-binding</keyword>
<proteinExistence type="predicted"/>
<evidence type="ECO:0000256" key="2">
    <source>
        <dbReference type="ARBA" id="ARBA00022691"/>
    </source>
</evidence>
<dbReference type="PANTHER" id="PTHR43726:SF1">
    <property type="entry name" value="BIOTIN SYNTHASE"/>
    <property type="match status" value="1"/>
</dbReference>
<protein>
    <submittedName>
        <fullName evidence="7">Radical SAM protein</fullName>
    </submittedName>
</protein>
<evidence type="ECO:0000256" key="1">
    <source>
        <dbReference type="ARBA" id="ARBA00001966"/>
    </source>
</evidence>
<dbReference type="InterPro" id="IPR034422">
    <property type="entry name" value="HydE/PylB-like"/>
</dbReference>
<keyword evidence="2" id="KW-0949">S-adenosyl-L-methionine</keyword>
<evidence type="ECO:0000313" key="7">
    <source>
        <dbReference type="EMBL" id="HFX13426.1"/>
    </source>
</evidence>
<dbReference type="GO" id="GO:0051536">
    <property type="term" value="F:iron-sulfur cluster binding"/>
    <property type="evidence" value="ECO:0007669"/>
    <property type="project" value="UniProtKB-KW"/>
</dbReference>
<dbReference type="GO" id="GO:0046872">
    <property type="term" value="F:metal ion binding"/>
    <property type="evidence" value="ECO:0007669"/>
    <property type="project" value="UniProtKB-KW"/>
</dbReference>
<dbReference type="SFLD" id="SFLDG01098">
    <property type="entry name" value="Uncharacterised_Radical_SAM_Su"/>
    <property type="match status" value="1"/>
</dbReference>
<evidence type="ECO:0000256" key="4">
    <source>
        <dbReference type="ARBA" id="ARBA00023004"/>
    </source>
</evidence>
<feature type="domain" description="Radical SAM core" evidence="6">
    <location>
        <begin position="20"/>
        <end position="240"/>
    </location>
</feature>
<accession>A0A7C3MQT8</accession>
<dbReference type="CDD" id="cd01335">
    <property type="entry name" value="Radical_SAM"/>
    <property type="match status" value="1"/>
</dbReference>
<comment type="cofactor">
    <cofactor evidence="1">
        <name>[4Fe-4S] cluster</name>
        <dbReference type="ChEBI" id="CHEBI:49883"/>
    </cofactor>
</comment>
<reference evidence="7" key="1">
    <citation type="journal article" date="2020" name="mSystems">
        <title>Genome- and Community-Level Interaction Insights into Carbon Utilization and Element Cycling Functions of Hydrothermarchaeota in Hydrothermal Sediment.</title>
        <authorList>
            <person name="Zhou Z."/>
            <person name="Liu Y."/>
            <person name="Xu W."/>
            <person name="Pan J."/>
            <person name="Luo Z.H."/>
            <person name="Li M."/>
        </authorList>
    </citation>
    <scope>NUCLEOTIDE SEQUENCE [LARGE SCALE GENOMIC DNA]</scope>
    <source>
        <strain evidence="7">SpSt-81</strain>
    </source>
</reference>
<dbReference type="InterPro" id="IPR006638">
    <property type="entry name" value="Elp3/MiaA/NifB-like_rSAM"/>
</dbReference>
<dbReference type="InterPro" id="IPR058240">
    <property type="entry name" value="rSAM_sf"/>
</dbReference>
<dbReference type="Gene3D" id="3.20.20.70">
    <property type="entry name" value="Aldolase class I"/>
    <property type="match status" value="1"/>
</dbReference>
<gene>
    <name evidence="7" type="ORF">ENW00_04590</name>
</gene>
<evidence type="ECO:0000256" key="5">
    <source>
        <dbReference type="ARBA" id="ARBA00023014"/>
    </source>
</evidence>
<evidence type="ECO:0000259" key="6">
    <source>
        <dbReference type="PROSITE" id="PS51918"/>
    </source>
</evidence>
<dbReference type="SMART" id="SM00729">
    <property type="entry name" value="Elp3"/>
    <property type="match status" value="1"/>
</dbReference>
<dbReference type="PANTHER" id="PTHR43726">
    <property type="entry name" value="3-METHYLORNITHINE SYNTHASE"/>
    <property type="match status" value="1"/>
</dbReference>
<keyword evidence="4" id="KW-0408">Iron</keyword>
<dbReference type="SFLD" id="SFLDS00029">
    <property type="entry name" value="Radical_SAM"/>
    <property type="match status" value="1"/>
</dbReference>
<dbReference type="InterPro" id="IPR007197">
    <property type="entry name" value="rSAM"/>
</dbReference>
<organism evidence="7">
    <name type="scientific">Dictyoglomus thermophilum</name>
    <dbReference type="NCBI Taxonomy" id="14"/>
    <lineage>
        <taxon>Bacteria</taxon>
        <taxon>Pseudomonadati</taxon>
        <taxon>Dictyoglomota</taxon>
        <taxon>Dictyoglomia</taxon>
        <taxon>Dictyoglomales</taxon>
        <taxon>Dictyoglomaceae</taxon>
        <taxon>Dictyoglomus</taxon>
    </lineage>
</organism>
<dbReference type="PROSITE" id="PS51918">
    <property type="entry name" value="RADICAL_SAM"/>
    <property type="match status" value="1"/>
</dbReference>
<name>A0A7C3MQT8_DICTH</name>
<dbReference type="EMBL" id="DTIN01000014">
    <property type="protein sequence ID" value="HFX13426.1"/>
    <property type="molecule type" value="Genomic_DNA"/>
</dbReference>
<evidence type="ECO:0000256" key="3">
    <source>
        <dbReference type="ARBA" id="ARBA00022723"/>
    </source>
</evidence>
<comment type="caution">
    <text evidence="7">The sequence shown here is derived from an EMBL/GenBank/DDBJ whole genome shotgun (WGS) entry which is preliminary data.</text>
</comment>
<sequence length="317" mass="37266">MRFGISSGSLEVLKRKYIKEDSPTTLYLMTLQKCLNNCAFCTQARGSHVDVFMLSRITWPLIEIEDLINLLEEYNPFKRLCFQVTNHLSWEKELVETIKLFKIFNLPISISAPFNNISHIEKFFELEIDRINISIDAVGKDLFRKIKYGEFEERLEFIKEASIKFPSQITSHIIVGLGEEEKELVYIIDKLSKWKVTVALFAFTPLSGTRLENMNPPNYYKYRKIQLITFLLQRNLISFDELSFDKNDNLLITEDILSLAEPFFEIIFKTTGCPNCNRPYYNESPRIVPYNFPRNLKDIEIEEIKYLLRNGRARINL</sequence>